<sequence>MDFFPAHVTEPSATNNNSSNNSTNGRDLLAVAAAQETVIQVAASFLQRQEVVNRLIRYRDYYDVEITRQQERMVDIARALDNFGRAADTNNSRRRAIEVLTASLEDAHRCLNDAQLAKSRLELEIGQWTASVPASA</sequence>
<evidence type="ECO:0000313" key="2">
    <source>
        <dbReference type="Proteomes" id="UP001150581"/>
    </source>
</evidence>
<dbReference type="EMBL" id="JANBPG010001379">
    <property type="protein sequence ID" value="KAJ1890235.1"/>
    <property type="molecule type" value="Genomic_DNA"/>
</dbReference>
<organism evidence="1 2">
    <name type="scientific">Kickxella alabastrina</name>
    <dbReference type="NCBI Taxonomy" id="61397"/>
    <lineage>
        <taxon>Eukaryota</taxon>
        <taxon>Fungi</taxon>
        <taxon>Fungi incertae sedis</taxon>
        <taxon>Zoopagomycota</taxon>
        <taxon>Kickxellomycotina</taxon>
        <taxon>Kickxellomycetes</taxon>
        <taxon>Kickxellales</taxon>
        <taxon>Kickxellaceae</taxon>
        <taxon>Kickxella</taxon>
    </lineage>
</organism>
<proteinExistence type="predicted"/>
<comment type="caution">
    <text evidence="1">The sequence shown here is derived from an EMBL/GenBank/DDBJ whole genome shotgun (WGS) entry which is preliminary data.</text>
</comment>
<protein>
    <submittedName>
        <fullName evidence="1">Uncharacterized protein</fullName>
    </submittedName>
</protein>
<gene>
    <name evidence="1" type="ORF">LPJ66_007597</name>
</gene>
<keyword evidence="2" id="KW-1185">Reference proteome</keyword>
<accession>A0ACC1I933</accession>
<name>A0ACC1I933_9FUNG</name>
<dbReference type="Proteomes" id="UP001150581">
    <property type="component" value="Unassembled WGS sequence"/>
</dbReference>
<evidence type="ECO:0000313" key="1">
    <source>
        <dbReference type="EMBL" id="KAJ1890235.1"/>
    </source>
</evidence>
<reference evidence="1" key="1">
    <citation type="submission" date="2022-07" db="EMBL/GenBank/DDBJ databases">
        <title>Phylogenomic reconstructions and comparative analyses of Kickxellomycotina fungi.</title>
        <authorList>
            <person name="Reynolds N.K."/>
            <person name="Stajich J.E."/>
            <person name="Barry K."/>
            <person name="Grigoriev I.V."/>
            <person name="Crous P."/>
            <person name="Smith M.E."/>
        </authorList>
    </citation>
    <scope>NUCLEOTIDE SEQUENCE</scope>
    <source>
        <strain evidence="1">Benny 63K</strain>
    </source>
</reference>